<dbReference type="Proteomes" id="UP001151002">
    <property type="component" value="Unassembled WGS sequence"/>
</dbReference>
<keyword evidence="1" id="KW-0238">DNA-binding</keyword>
<keyword evidence="2" id="KW-1185">Reference proteome</keyword>
<protein>
    <submittedName>
        <fullName evidence="1">Winged helix DNA-binding domain-containing protein</fullName>
    </submittedName>
</protein>
<dbReference type="EMBL" id="JAPNTZ010000016">
    <property type="protein sequence ID" value="MCY1143695.1"/>
    <property type="molecule type" value="Genomic_DNA"/>
</dbReference>
<evidence type="ECO:0000313" key="2">
    <source>
        <dbReference type="Proteomes" id="UP001151002"/>
    </source>
</evidence>
<reference evidence="1" key="1">
    <citation type="submission" date="2022-11" db="EMBL/GenBank/DDBJ databases">
        <authorList>
            <person name="Somphong A."/>
            <person name="Phongsopitanun W."/>
        </authorList>
    </citation>
    <scope>NUCLEOTIDE SEQUENCE</scope>
    <source>
        <strain evidence="1">Pm04-4</strain>
    </source>
</reference>
<evidence type="ECO:0000313" key="1">
    <source>
        <dbReference type="EMBL" id="MCY1143695.1"/>
    </source>
</evidence>
<accession>A0ABT4BCY8</accession>
<dbReference type="PANTHER" id="PTHR38479">
    <property type="entry name" value="LMO0824 PROTEIN"/>
    <property type="match status" value="1"/>
</dbReference>
<organism evidence="1 2">
    <name type="scientific">Paractinoplanes pyxinae</name>
    <dbReference type="NCBI Taxonomy" id="2997416"/>
    <lineage>
        <taxon>Bacteria</taxon>
        <taxon>Bacillati</taxon>
        <taxon>Actinomycetota</taxon>
        <taxon>Actinomycetes</taxon>
        <taxon>Micromonosporales</taxon>
        <taxon>Micromonosporaceae</taxon>
        <taxon>Paractinoplanes</taxon>
    </lineage>
</organism>
<dbReference type="PANTHER" id="PTHR38479:SF2">
    <property type="entry name" value="WINGED HELIX DNA-BINDING DOMAIN-CONTAINING PROTEIN"/>
    <property type="match status" value="1"/>
</dbReference>
<dbReference type="RefSeq" id="WP_267568225.1">
    <property type="nucleotide sequence ID" value="NZ_JAPNTZ010000016.1"/>
</dbReference>
<dbReference type="Pfam" id="PF06224">
    <property type="entry name" value="AlkZ-like"/>
    <property type="match status" value="1"/>
</dbReference>
<name>A0ABT4BCY8_9ACTN</name>
<dbReference type="GO" id="GO:0003677">
    <property type="term" value="F:DNA binding"/>
    <property type="evidence" value="ECO:0007669"/>
    <property type="project" value="UniProtKB-KW"/>
</dbReference>
<proteinExistence type="predicted"/>
<dbReference type="InterPro" id="IPR009351">
    <property type="entry name" value="AlkZ-like"/>
</dbReference>
<sequence length="390" mass="42842">MIRSVTVQQRRAALVHRHHLTGAAEKPKDVVDALIALHATDPASVYLSVLARSRTTNLADVHEAMYGQRALVRWMAMRRTLFVFAREDIPMIQAAVSTPLAATLRRRLLSLIDRNGIEPPVTGDLSGWLRSTEARVELALRRHSATGAELRAAEPSLRGVIAARTRSEQPQGLTSPLLTLMSAEGRLVRGTPAGAWTTRHHRWEHVTAWWPDGLPHNDPTQAQTSLARRWLQRFGPATLDDLLWWTGWTKTVTRAALGRLDVEEVDLHGTPGINLQDAAPLPAAEPVASLLPGLDPTPMGWRHRDWFTAVDPAHIYDRAGNIGPTIWWNGEIIGSWAVAADGIRTHILADRGREAVAAVEHAAADLHPRLGGALVVPAARTACERHLSDT</sequence>
<gene>
    <name evidence="1" type="ORF">OWR29_37315</name>
</gene>
<comment type="caution">
    <text evidence="1">The sequence shown here is derived from an EMBL/GenBank/DDBJ whole genome shotgun (WGS) entry which is preliminary data.</text>
</comment>